<proteinExistence type="predicted"/>
<organism evidence="2 3">
    <name type="scientific">Cellulomonas fimi (strain ATCC 484 / DSM 20113 / JCM 1341 / CCUG 24087 / LMG 16345 / NBRC 15513 / NCIMB 8980 / NCTC 7547 / NRS-133)</name>
    <dbReference type="NCBI Taxonomy" id="590998"/>
    <lineage>
        <taxon>Bacteria</taxon>
        <taxon>Bacillati</taxon>
        <taxon>Actinomycetota</taxon>
        <taxon>Actinomycetes</taxon>
        <taxon>Micrococcales</taxon>
        <taxon>Cellulomonadaceae</taxon>
        <taxon>Cellulomonas</taxon>
    </lineage>
</organism>
<evidence type="ECO:0000256" key="1">
    <source>
        <dbReference type="SAM" id="Phobius"/>
    </source>
</evidence>
<keyword evidence="1" id="KW-0812">Transmembrane</keyword>
<evidence type="ECO:0000313" key="3">
    <source>
        <dbReference type="Proteomes" id="UP000008460"/>
    </source>
</evidence>
<dbReference type="HOGENOM" id="CLU_1746353_0_0_11"/>
<dbReference type="EMBL" id="CP002666">
    <property type="protein sequence ID" value="AEE44589.1"/>
    <property type="molecule type" value="Genomic_DNA"/>
</dbReference>
<reference evidence="2 3" key="1">
    <citation type="submission" date="2011-04" db="EMBL/GenBank/DDBJ databases">
        <title>Complete sequence of Cellulomonas fimi ATCC 484.</title>
        <authorList>
            <consortium name="US DOE Joint Genome Institute"/>
            <person name="Lucas S."/>
            <person name="Han J."/>
            <person name="Lapidus A."/>
            <person name="Cheng J.-F."/>
            <person name="Goodwin L."/>
            <person name="Pitluck S."/>
            <person name="Peters L."/>
            <person name="Chertkov O."/>
            <person name="Detter J.C."/>
            <person name="Han C."/>
            <person name="Tapia R."/>
            <person name="Land M."/>
            <person name="Hauser L."/>
            <person name="Kyrpides N."/>
            <person name="Ivanova N."/>
            <person name="Ovchinnikova G."/>
            <person name="Pagani I."/>
            <person name="Mead D."/>
            <person name="Brumm P."/>
            <person name="Woyke T."/>
        </authorList>
    </citation>
    <scope>NUCLEOTIDE SEQUENCE [LARGE SCALE GENOMIC DNA]</scope>
    <source>
        <strain evidence="3">ATCC 484 / DSM 20113 / JCM 1341 / NBRC 15513 / NCIMB 8980 / NCTC 7547</strain>
    </source>
</reference>
<protein>
    <submittedName>
        <fullName evidence="2">Uncharacterized protein</fullName>
    </submittedName>
</protein>
<sequence length="149" mass="17079">MPRPHYPRAPRTNWKRAVVTSEAVQWRNRAGRQRRIERARISRVELVQTVPFLDRGMRGTDMAVDHHLVIGTTGGVLLRVRDTSTDGDTAMRARWSPLDVPTARINLPINRLKDARRRWPEAFWIVTAYPVLASALATVAFMYGLPRLL</sequence>
<accession>F4H7N2</accession>
<name>F4H7N2_CELFA</name>
<feature type="transmembrane region" description="Helical" evidence="1">
    <location>
        <begin position="122"/>
        <end position="145"/>
    </location>
</feature>
<gene>
    <name evidence="2" type="ordered locus">Celf_0448</name>
</gene>
<evidence type="ECO:0000313" key="2">
    <source>
        <dbReference type="EMBL" id="AEE44589.1"/>
    </source>
</evidence>
<keyword evidence="1" id="KW-1133">Transmembrane helix</keyword>
<keyword evidence="1" id="KW-0472">Membrane</keyword>
<dbReference type="Proteomes" id="UP000008460">
    <property type="component" value="Chromosome"/>
</dbReference>
<keyword evidence="3" id="KW-1185">Reference proteome</keyword>
<dbReference type="KEGG" id="cfi:Celf_0448"/>
<dbReference type="AlphaFoldDB" id="F4H7N2"/>